<feature type="transmembrane region" description="Helical" evidence="8">
    <location>
        <begin position="32"/>
        <end position="51"/>
    </location>
</feature>
<evidence type="ECO:0000313" key="9">
    <source>
        <dbReference type="EMBL" id="GIG97843.1"/>
    </source>
</evidence>
<proteinExistence type="predicted"/>
<gene>
    <name evidence="9" type="ORF">Pma05_44160</name>
</gene>
<evidence type="ECO:0000256" key="8">
    <source>
        <dbReference type="SAM" id="Phobius"/>
    </source>
</evidence>
<dbReference type="InterPro" id="IPR051393">
    <property type="entry name" value="ABC_transporter_permease"/>
</dbReference>
<feature type="compositionally biased region" description="Pro residues" evidence="7">
    <location>
        <begin position="572"/>
        <end position="614"/>
    </location>
</feature>
<evidence type="ECO:0000256" key="1">
    <source>
        <dbReference type="ARBA" id="ARBA00004651"/>
    </source>
</evidence>
<dbReference type="EMBL" id="BONX01000030">
    <property type="protein sequence ID" value="GIG97843.1"/>
    <property type="molecule type" value="Genomic_DNA"/>
</dbReference>
<evidence type="ECO:0008006" key="11">
    <source>
        <dbReference type="Google" id="ProtNLM"/>
    </source>
</evidence>
<evidence type="ECO:0000256" key="2">
    <source>
        <dbReference type="ARBA" id="ARBA00022448"/>
    </source>
</evidence>
<keyword evidence="4 8" id="KW-0812">Transmembrane</keyword>
<comment type="subcellular location">
    <subcellularLocation>
        <location evidence="1">Cell membrane</location>
        <topology evidence="1">Multi-pass membrane protein</topology>
    </subcellularLocation>
</comment>
<feature type="compositionally biased region" description="Low complexity" evidence="7">
    <location>
        <begin position="639"/>
        <end position="652"/>
    </location>
</feature>
<feature type="transmembrane region" description="Helical" evidence="8">
    <location>
        <begin position="167"/>
        <end position="189"/>
    </location>
</feature>
<feature type="transmembrane region" description="Helical" evidence="8">
    <location>
        <begin position="257"/>
        <end position="280"/>
    </location>
</feature>
<feature type="compositionally biased region" description="Pro residues" evidence="7">
    <location>
        <begin position="622"/>
        <end position="638"/>
    </location>
</feature>
<evidence type="ECO:0000256" key="3">
    <source>
        <dbReference type="ARBA" id="ARBA00022475"/>
    </source>
</evidence>
<feature type="transmembrane region" description="Helical" evidence="8">
    <location>
        <begin position="354"/>
        <end position="375"/>
    </location>
</feature>
<keyword evidence="3" id="KW-1003">Cell membrane</keyword>
<feature type="transmembrane region" description="Helical" evidence="8">
    <location>
        <begin position="201"/>
        <end position="221"/>
    </location>
</feature>
<dbReference type="PANTHER" id="PTHR30193:SF37">
    <property type="entry name" value="INNER MEMBRANE ABC TRANSPORTER PERMEASE PROTEIN YCJO"/>
    <property type="match status" value="1"/>
</dbReference>
<feature type="transmembrane region" description="Helical" evidence="8">
    <location>
        <begin position="306"/>
        <end position="326"/>
    </location>
</feature>
<evidence type="ECO:0000256" key="7">
    <source>
        <dbReference type="SAM" id="MobiDB-lite"/>
    </source>
</evidence>
<feature type="transmembrane region" description="Helical" evidence="8">
    <location>
        <begin position="517"/>
        <end position="539"/>
    </location>
</feature>
<evidence type="ECO:0000256" key="4">
    <source>
        <dbReference type="ARBA" id="ARBA00022692"/>
    </source>
</evidence>
<keyword evidence="6 8" id="KW-0472">Membrane</keyword>
<organism evidence="9 10">
    <name type="scientific">Plantactinospora mayteni</name>
    <dbReference type="NCBI Taxonomy" id="566021"/>
    <lineage>
        <taxon>Bacteria</taxon>
        <taxon>Bacillati</taxon>
        <taxon>Actinomycetota</taxon>
        <taxon>Actinomycetes</taxon>
        <taxon>Micromonosporales</taxon>
        <taxon>Micromonosporaceae</taxon>
        <taxon>Plantactinospora</taxon>
    </lineage>
</organism>
<feature type="transmembrane region" description="Helical" evidence="8">
    <location>
        <begin position="387"/>
        <end position="408"/>
    </location>
</feature>
<keyword evidence="10" id="KW-1185">Reference proteome</keyword>
<feature type="transmembrane region" description="Helical" evidence="8">
    <location>
        <begin position="91"/>
        <end position="113"/>
    </location>
</feature>
<evidence type="ECO:0000313" key="10">
    <source>
        <dbReference type="Proteomes" id="UP000621500"/>
    </source>
</evidence>
<accession>A0ABQ4ET55</accession>
<name>A0ABQ4ET55_9ACTN</name>
<dbReference type="SUPFAM" id="SSF161098">
    <property type="entry name" value="MetI-like"/>
    <property type="match status" value="1"/>
</dbReference>
<feature type="transmembrane region" description="Helical" evidence="8">
    <location>
        <begin position="125"/>
        <end position="147"/>
    </location>
</feature>
<sequence length="663" mass="68397">MGYPGQSPGTGQVPLAGQYPVRQAGSGSPGRTLLGLALLVPALVALIWSYVVPTVSTAVTSFRHEDLIRESRSAGVENYQTVFEEGFLGQLGFALLLGLLPLAFALLVAPLLAMVASRAGRLARLLTRAVLAVPIAGYAPVAVFLGWRLSLIESDSFGDSRRFGLTWMVAATSFGLVVAVAATAYLSALRQREPGRWPTPALLTVGGLVGLAVLALSLQIFTAPALLTGGGPAGSTVTPVFGAMQTSLTTFRLGLGAASSTLLLLVLGGLGLAATGLLLASRTRIEFDGWRDSPAGPAAPARGTSALPLGVVIAALVVLLGVFGWASAPWLRHAFTGADLPGDLSTAEVLVNTWLPPFVSALVSVGLAAVAGFGIGALRPLGRWSELLLLPFAPWLFVGLGPLAVAGLKRVVENDQVNTFLGLIPPVWLSVPALFVFTLLFRGQQPKWRAGGDVARTLLLPALPMLAAALLVTWLFSAQQPLWARLVTPGPENASAPLLAEMLVGLQGNTESGPLSLILPLPLLVVFLLAFAGLQLGYLDRLAIRVGRSSAGPDVPQSAPSPHVGFGDQPVPAQPVPAQPVPAQPVPAQPVPAQPYGPPAQPYPPAEPYGPPAEPYGAPSSPYAPPPAQPGPYGPPAEPAQSSPAEPPRSAQPEPPAVGGKAE</sequence>
<feature type="region of interest" description="Disordered" evidence="7">
    <location>
        <begin position="549"/>
        <end position="663"/>
    </location>
</feature>
<comment type="caution">
    <text evidence="9">The sequence shown here is derived from an EMBL/GenBank/DDBJ whole genome shotgun (WGS) entry which is preliminary data.</text>
</comment>
<evidence type="ECO:0000256" key="6">
    <source>
        <dbReference type="ARBA" id="ARBA00023136"/>
    </source>
</evidence>
<feature type="transmembrane region" description="Helical" evidence="8">
    <location>
        <begin position="454"/>
        <end position="476"/>
    </location>
</feature>
<feature type="transmembrane region" description="Helical" evidence="8">
    <location>
        <begin position="420"/>
        <end position="442"/>
    </location>
</feature>
<dbReference type="Proteomes" id="UP000621500">
    <property type="component" value="Unassembled WGS sequence"/>
</dbReference>
<reference evidence="9 10" key="1">
    <citation type="submission" date="2021-01" db="EMBL/GenBank/DDBJ databases">
        <title>Whole genome shotgun sequence of Plantactinospora mayteni NBRC 109088.</title>
        <authorList>
            <person name="Komaki H."/>
            <person name="Tamura T."/>
        </authorList>
    </citation>
    <scope>NUCLEOTIDE SEQUENCE [LARGE SCALE GENOMIC DNA]</scope>
    <source>
        <strain evidence="9 10">NBRC 109088</strain>
    </source>
</reference>
<protein>
    <recommendedName>
        <fullName evidence="11">Sugar ABC transporter permease</fullName>
    </recommendedName>
</protein>
<keyword evidence="5 8" id="KW-1133">Transmembrane helix</keyword>
<dbReference type="RefSeq" id="WP_203859324.1">
    <property type="nucleotide sequence ID" value="NZ_BAAAZQ010000006.1"/>
</dbReference>
<evidence type="ECO:0000256" key="5">
    <source>
        <dbReference type="ARBA" id="ARBA00022989"/>
    </source>
</evidence>
<dbReference type="PANTHER" id="PTHR30193">
    <property type="entry name" value="ABC TRANSPORTER PERMEASE PROTEIN"/>
    <property type="match status" value="1"/>
</dbReference>
<keyword evidence="2" id="KW-0813">Transport</keyword>
<dbReference type="Gene3D" id="1.10.3720.10">
    <property type="entry name" value="MetI-like"/>
    <property type="match status" value="1"/>
</dbReference>
<dbReference type="InterPro" id="IPR035906">
    <property type="entry name" value="MetI-like_sf"/>
</dbReference>